<feature type="compositionally biased region" description="Basic and acidic residues" evidence="6">
    <location>
        <begin position="501"/>
        <end position="517"/>
    </location>
</feature>
<evidence type="ECO:0000256" key="5">
    <source>
        <dbReference type="ARBA" id="ARBA00023242"/>
    </source>
</evidence>
<keyword evidence="8" id="KW-1185">Reference proteome</keyword>
<keyword evidence="4" id="KW-0804">Transcription</keyword>
<feature type="region of interest" description="Disordered" evidence="6">
    <location>
        <begin position="444"/>
        <end position="541"/>
    </location>
</feature>
<dbReference type="Pfam" id="PF03754">
    <property type="entry name" value="At2g31720-like"/>
    <property type="match status" value="1"/>
</dbReference>
<gene>
    <name evidence="7" type="ORF">OLC1_LOCUS15616</name>
</gene>
<organism evidence="7 8">
    <name type="scientific">Oldenlandia corymbosa var. corymbosa</name>
    <dbReference type="NCBI Taxonomy" id="529605"/>
    <lineage>
        <taxon>Eukaryota</taxon>
        <taxon>Viridiplantae</taxon>
        <taxon>Streptophyta</taxon>
        <taxon>Embryophyta</taxon>
        <taxon>Tracheophyta</taxon>
        <taxon>Spermatophyta</taxon>
        <taxon>Magnoliopsida</taxon>
        <taxon>eudicotyledons</taxon>
        <taxon>Gunneridae</taxon>
        <taxon>Pentapetalae</taxon>
        <taxon>asterids</taxon>
        <taxon>lamiids</taxon>
        <taxon>Gentianales</taxon>
        <taxon>Rubiaceae</taxon>
        <taxon>Rubioideae</taxon>
        <taxon>Spermacoceae</taxon>
        <taxon>Hedyotis-Oldenlandia complex</taxon>
        <taxon>Oldenlandia</taxon>
    </lineage>
</organism>
<feature type="compositionally biased region" description="Basic and acidic residues" evidence="6">
    <location>
        <begin position="15"/>
        <end position="26"/>
    </location>
</feature>
<dbReference type="InterPro" id="IPR015300">
    <property type="entry name" value="DNA-bd_pseudobarrel_sf"/>
</dbReference>
<protein>
    <submittedName>
        <fullName evidence="7">OLC1v1006581C1</fullName>
    </submittedName>
</protein>
<evidence type="ECO:0000313" key="7">
    <source>
        <dbReference type="EMBL" id="CAI9107263.1"/>
    </source>
</evidence>
<dbReference type="EMBL" id="OX459122">
    <property type="protein sequence ID" value="CAI9107263.1"/>
    <property type="molecule type" value="Genomic_DNA"/>
</dbReference>
<dbReference type="GO" id="GO:0005634">
    <property type="term" value="C:nucleus"/>
    <property type="evidence" value="ECO:0007669"/>
    <property type="project" value="UniProtKB-SubCell"/>
</dbReference>
<evidence type="ECO:0000256" key="2">
    <source>
        <dbReference type="ARBA" id="ARBA00023015"/>
    </source>
</evidence>
<dbReference type="SUPFAM" id="SSF101936">
    <property type="entry name" value="DNA-binding pseudobarrel domain"/>
    <property type="match status" value="1"/>
</dbReference>
<keyword evidence="2" id="KW-0805">Transcription regulation</keyword>
<evidence type="ECO:0000256" key="1">
    <source>
        <dbReference type="ARBA" id="ARBA00004123"/>
    </source>
</evidence>
<keyword evidence="3" id="KW-0238">DNA-binding</keyword>
<comment type="subcellular location">
    <subcellularLocation>
        <location evidence="1">Nucleus</location>
    </subcellularLocation>
</comment>
<dbReference type="PANTHER" id="PTHR31541">
    <property type="entry name" value="B3 DOMAIN PLANT PROTEIN-RELATED"/>
    <property type="match status" value="1"/>
</dbReference>
<dbReference type="PANTHER" id="PTHR31541:SF25">
    <property type="entry name" value="GAMMA-GLIADIN B"/>
    <property type="match status" value="1"/>
</dbReference>
<feature type="region of interest" description="Disordered" evidence="6">
    <location>
        <begin position="15"/>
        <end position="55"/>
    </location>
</feature>
<keyword evidence="5" id="KW-0539">Nucleus</keyword>
<dbReference type="Gene3D" id="2.40.330.10">
    <property type="entry name" value="DNA-binding pseudobarrel domain"/>
    <property type="match status" value="1"/>
</dbReference>
<dbReference type="AlphaFoldDB" id="A0AAV1DK19"/>
<evidence type="ECO:0000313" key="8">
    <source>
        <dbReference type="Proteomes" id="UP001161247"/>
    </source>
</evidence>
<evidence type="ECO:0000256" key="6">
    <source>
        <dbReference type="SAM" id="MobiDB-lite"/>
    </source>
</evidence>
<feature type="compositionally biased region" description="Low complexity" evidence="6">
    <location>
        <begin position="464"/>
        <end position="474"/>
    </location>
</feature>
<dbReference type="Proteomes" id="UP001161247">
    <property type="component" value="Chromosome 5"/>
</dbReference>
<accession>A0AAV1DK19</accession>
<dbReference type="GO" id="GO:0003677">
    <property type="term" value="F:DNA binding"/>
    <property type="evidence" value="ECO:0007669"/>
    <property type="project" value="UniProtKB-KW"/>
</dbReference>
<feature type="compositionally biased region" description="Basic and acidic residues" evidence="6">
    <location>
        <begin position="525"/>
        <end position="541"/>
    </location>
</feature>
<proteinExistence type="predicted"/>
<feature type="compositionally biased region" description="Low complexity" evidence="6">
    <location>
        <begin position="489"/>
        <end position="500"/>
    </location>
</feature>
<evidence type="ECO:0000256" key="3">
    <source>
        <dbReference type="ARBA" id="ARBA00023125"/>
    </source>
</evidence>
<feature type="compositionally biased region" description="Basic and acidic residues" evidence="6">
    <location>
        <begin position="444"/>
        <end position="459"/>
    </location>
</feature>
<sequence length="541" mass="62059">MAPSLLKILASVAAEEKRKRDLEKNSNGRRMAGWEDHEEDSDNELPPASEMSRPDFLREVHRRPRTKTDTVGWKRLTEDGRSVIEMFNDTNEDQEEVFRRERLFKRAPMECRRDEAERVQNKVQFRNFLKDGHEIRSRNSGIVIREESVHEGPNDQSRRKLEYRNTGIVIREGGVPEGPNNQSQRKQFNTNLGKRPLEDSCMDDQKLKKHKFKRILNAEDFIGEGRQISFGRKKLLNENEAVAVEAEEEARQRKMKQQKRIAAKNGHRGLMMNKEDKKLGPRTFNSKGGHYGEVTEPMSEEFMAKIRRKARDQGVDNDDDLKLTPLIQKALTMSDIERQQNRLLVPKSRVEGKEFLTEVEKTYLSEKNYLTVPIIEPSGKVANITLRNWMVGAKPTYILNGDWKHVVDKNKLREGLKVQLWSFRIQGILNFALIVLPDEEIRRDGDNQRERSARRRNVDDEASTSRAATAASVSPQSDDPQHDDADEGSMSVAPSTSSSVRSHENDGTNNVKFRDTSSSENGIGDDDHGDHQDMKGSESDD</sequence>
<dbReference type="InterPro" id="IPR005508">
    <property type="entry name" value="At2g31720-like"/>
</dbReference>
<reference evidence="7" key="1">
    <citation type="submission" date="2023-03" db="EMBL/GenBank/DDBJ databases">
        <authorList>
            <person name="Julca I."/>
        </authorList>
    </citation>
    <scope>NUCLEOTIDE SEQUENCE</scope>
</reference>
<name>A0AAV1DK19_OLDCO</name>
<evidence type="ECO:0000256" key="4">
    <source>
        <dbReference type="ARBA" id="ARBA00023163"/>
    </source>
</evidence>